<protein>
    <submittedName>
        <fullName evidence="1">Pyridoxamine 5'-phosphate oxidase family protein</fullName>
    </submittedName>
</protein>
<dbReference type="SUPFAM" id="SSF50475">
    <property type="entry name" value="FMN-binding split barrel"/>
    <property type="match status" value="1"/>
</dbReference>
<organism evidence="1 2">
    <name type="scientific">Pseudaeromonas sharmana</name>
    <dbReference type="NCBI Taxonomy" id="328412"/>
    <lineage>
        <taxon>Bacteria</taxon>
        <taxon>Pseudomonadati</taxon>
        <taxon>Pseudomonadota</taxon>
        <taxon>Gammaproteobacteria</taxon>
        <taxon>Aeromonadales</taxon>
        <taxon>Aeromonadaceae</taxon>
        <taxon>Pseudaeromonas</taxon>
    </lineage>
</organism>
<comment type="caution">
    <text evidence="1">The sequence shown here is derived from an EMBL/GenBank/DDBJ whole genome shotgun (WGS) entry which is preliminary data.</text>
</comment>
<reference evidence="2" key="1">
    <citation type="journal article" date="2019" name="Int. J. Syst. Evol. Microbiol.">
        <title>The Global Catalogue of Microorganisms (GCM) 10K type strain sequencing project: providing services to taxonomists for standard genome sequencing and annotation.</title>
        <authorList>
            <consortium name="The Broad Institute Genomics Platform"/>
            <consortium name="The Broad Institute Genome Sequencing Center for Infectious Disease"/>
            <person name="Wu L."/>
            <person name="Ma J."/>
        </authorList>
    </citation>
    <scope>NUCLEOTIDE SEQUENCE [LARGE SCALE GENOMIC DNA]</scope>
    <source>
        <strain evidence="2">CCUG 54939</strain>
    </source>
</reference>
<dbReference type="InterPro" id="IPR012349">
    <property type="entry name" value="Split_barrel_FMN-bd"/>
</dbReference>
<dbReference type="Gene3D" id="2.30.110.10">
    <property type="entry name" value="Electron Transport, Fmn-binding Protein, Chain A"/>
    <property type="match status" value="1"/>
</dbReference>
<dbReference type="EMBL" id="JBHSAF010000001">
    <property type="protein sequence ID" value="MFC3912252.1"/>
    <property type="molecule type" value="Genomic_DNA"/>
</dbReference>
<gene>
    <name evidence="1" type="ORF">ACFOSS_02080</name>
</gene>
<evidence type="ECO:0000313" key="1">
    <source>
        <dbReference type="EMBL" id="MFC3912252.1"/>
    </source>
</evidence>
<name>A0ABV8CJ90_9GAMM</name>
<sequence length="148" mass="16470">MTPIPGKIAEFLQRHHVLSLAVQDAQGLWAASCFYACDLAAGQLIVLTSLKTRHGQQMTQTPVVAGTISGQPEHWRDICGLQFTARAQLLDGAEADAALECFAVRHPIARLKRTDIWALRLGQLKYTSNDYLFAQKTHWQRDGQVEAE</sequence>
<dbReference type="PIRSF" id="PIRSF009554">
    <property type="entry name" value="UCP009554"/>
    <property type="match status" value="1"/>
</dbReference>
<accession>A0ABV8CJ90</accession>
<proteinExistence type="predicted"/>
<keyword evidence="2" id="KW-1185">Reference proteome</keyword>
<dbReference type="Proteomes" id="UP001595692">
    <property type="component" value="Unassembled WGS sequence"/>
</dbReference>
<dbReference type="InterPro" id="IPR011194">
    <property type="entry name" value="UPF0306"/>
</dbReference>
<evidence type="ECO:0000313" key="2">
    <source>
        <dbReference type="Proteomes" id="UP001595692"/>
    </source>
</evidence>
<dbReference type="RefSeq" id="WP_377150353.1">
    <property type="nucleotide sequence ID" value="NZ_JBHSAF010000001.1"/>
</dbReference>